<keyword evidence="4" id="KW-0539">Nucleus</keyword>
<protein>
    <submittedName>
        <fullName evidence="5">Nuclear pore complex protein</fullName>
    </submittedName>
</protein>
<dbReference type="PANTHER" id="PTHR31344:SF0">
    <property type="entry name" value="NUCLEAR PORE COMPLEX PROTEIN NUP205"/>
    <property type="match status" value="1"/>
</dbReference>
<dbReference type="InterPro" id="IPR021827">
    <property type="entry name" value="Nup186/Nup192/Nup205"/>
</dbReference>
<comment type="caution">
    <text evidence="5">The sequence shown here is derived from an EMBL/GenBank/DDBJ whole genome shotgun (WGS) entry which is preliminary data.</text>
</comment>
<evidence type="ECO:0000256" key="3">
    <source>
        <dbReference type="ARBA" id="ARBA00022448"/>
    </source>
</evidence>
<sequence>MASDKGFWSSMVSLNQVVSKAVNTGATNGTSPETLEAANDLDVVLQRHRSTFISLLRNPSKNATERATLQRAVQEPVLLPGFSVSLKLPEAFVQEVLILSDMFRLSEMSAFSLLRSAEEEKTLYPGVPRGLIAVLFYYDSREQLSNAFKTLVQARQGISWTLLPNNEELSSTVTQYLQPILNNSMVDRILELINSMDLTKEIDLLQKNRALGNPKHRSMVIEKFKSIKLLLAETLFCWAAQTPLKRDECLRLIAYLSKVELTETKDGSMDKVNLLLFLSLLYSIDCSYLLAVEDITESIGQFPITNDTRFVPEIHKEIKEGSWASKGMLSVVQLAWSVSLSILRQIPLDNQIDREGLIDDDDVILDKCLKEKPFLFIEKCILVEDNMPLETFHAQRLHNLLTDFIHHMFERVKILKNIADENARKIAANIREGLEPPSNLDQPYENLLNCLSALYKNGQCGELVEEYWYDHLYSSAPFKGQSQKQIALYRFVRLPGDFLPPSLFVPYLNFLSGIATTPRAAQSVFNFLRMNSQPAAQGSNLSWENFLNAFTQYYNNLRVQHPQSMHETVYQSSSRSSLRCISPQELQGLTTVLNLLRVIAEHDESARIAICNNTAWSPIYVFVGLLSCSVPLSLKTCLIKTLSAFSKSSSLGGKIWQAIEGADLVPSHDGMPGYSNRGIKQDIEEVESRCEEFPLSQGFLELLLALVKAGIPYQPGNLSSAGFKPYLDLIKNQIFLPHDSRTYKYSGERWILSRKCMELFLQLLKDYQAPPQNLNQTETWNHPSHLLLLELVQDSRLIRQIFSVLHDGVQILEHYNPVPVYA</sequence>
<gene>
    <name evidence="5" type="ORF">Anas_00685</name>
</gene>
<dbReference type="OrthoDB" id="2019644at2759"/>
<accession>A0A5N5TMW5</accession>
<dbReference type="Proteomes" id="UP000326759">
    <property type="component" value="Unassembled WGS sequence"/>
</dbReference>
<dbReference type="GO" id="GO:0006999">
    <property type="term" value="P:nuclear pore organization"/>
    <property type="evidence" value="ECO:0007669"/>
    <property type="project" value="TreeGrafter"/>
</dbReference>
<dbReference type="EMBL" id="SEYY01000324">
    <property type="protein sequence ID" value="KAB7507486.1"/>
    <property type="molecule type" value="Genomic_DNA"/>
</dbReference>
<organism evidence="5 6">
    <name type="scientific">Armadillidium nasatum</name>
    <dbReference type="NCBI Taxonomy" id="96803"/>
    <lineage>
        <taxon>Eukaryota</taxon>
        <taxon>Metazoa</taxon>
        <taxon>Ecdysozoa</taxon>
        <taxon>Arthropoda</taxon>
        <taxon>Crustacea</taxon>
        <taxon>Multicrustacea</taxon>
        <taxon>Malacostraca</taxon>
        <taxon>Eumalacostraca</taxon>
        <taxon>Peracarida</taxon>
        <taxon>Isopoda</taxon>
        <taxon>Oniscidea</taxon>
        <taxon>Crinocheta</taxon>
        <taxon>Armadillidiidae</taxon>
        <taxon>Armadillidium</taxon>
    </lineage>
</organism>
<dbReference type="Pfam" id="PF11894">
    <property type="entry name" value="Nup192"/>
    <property type="match status" value="1"/>
</dbReference>
<dbReference type="AlphaFoldDB" id="A0A5N5TMW5"/>
<reference evidence="5 6" key="1">
    <citation type="journal article" date="2019" name="PLoS Biol.">
        <title>Sex chromosomes control vertical transmission of feminizing Wolbachia symbionts in an isopod.</title>
        <authorList>
            <person name="Becking T."/>
            <person name="Chebbi M.A."/>
            <person name="Giraud I."/>
            <person name="Moumen B."/>
            <person name="Laverre T."/>
            <person name="Caubet Y."/>
            <person name="Peccoud J."/>
            <person name="Gilbert C."/>
            <person name="Cordaux R."/>
        </authorList>
    </citation>
    <scope>NUCLEOTIDE SEQUENCE [LARGE SCALE GENOMIC DNA]</scope>
    <source>
        <strain evidence="5">ANa2</strain>
        <tissue evidence="5">Whole body excluding digestive tract and cuticle</tissue>
    </source>
</reference>
<keyword evidence="6" id="KW-1185">Reference proteome</keyword>
<dbReference type="GO" id="GO:0044611">
    <property type="term" value="C:nuclear pore inner ring"/>
    <property type="evidence" value="ECO:0007669"/>
    <property type="project" value="TreeGrafter"/>
</dbReference>
<name>A0A5N5TMW5_9CRUS</name>
<evidence type="ECO:0000313" key="6">
    <source>
        <dbReference type="Proteomes" id="UP000326759"/>
    </source>
</evidence>
<evidence type="ECO:0000313" key="5">
    <source>
        <dbReference type="EMBL" id="KAB7507486.1"/>
    </source>
</evidence>
<keyword evidence="3" id="KW-0813">Transport</keyword>
<evidence type="ECO:0000256" key="4">
    <source>
        <dbReference type="ARBA" id="ARBA00023242"/>
    </source>
</evidence>
<dbReference type="PANTHER" id="PTHR31344">
    <property type="entry name" value="NUCLEAR PORE COMPLEX PROTEIN NUP205"/>
    <property type="match status" value="1"/>
</dbReference>
<evidence type="ECO:0000256" key="2">
    <source>
        <dbReference type="ARBA" id="ARBA00005892"/>
    </source>
</evidence>
<evidence type="ECO:0000256" key="1">
    <source>
        <dbReference type="ARBA" id="ARBA00004123"/>
    </source>
</evidence>
<comment type="similarity">
    <text evidence="2">Belongs to the NUP186/NUP192/NUP205 family.</text>
</comment>
<dbReference type="GO" id="GO:0017056">
    <property type="term" value="F:structural constituent of nuclear pore"/>
    <property type="evidence" value="ECO:0007669"/>
    <property type="project" value="TreeGrafter"/>
</dbReference>
<comment type="subcellular location">
    <subcellularLocation>
        <location evidence="1">Nucleus</location>
    </subcellularLocation>
</comment>
<proteinExistence type="inferred from homology"/>